<accession>A0A0S7YCY3</accession>
<evidence type="ECO:0000313" key="1">
    <source>
        <dbReference type="EMBL" id="KPJ72486.1"/>
    </source>
</evidence>
<protein>
    <recommendedName>
        <fullName evidence="3">Bulb-type lectin domain-containing protein</fullName>
    </recommendedName>
</protein>
<gene>
    <name evidence="1" type="ORF">AMJ52_06085</name>
</gene>
<dbReference type="EMBL" id="LJNI01000071">
    <property type="protein sequence ID" value="KPJ72486.1"/>
    <property type="molecule type" value="Genomic_DNA"/>
</dbReference>
<sequence>MKQFIYLIFILLIVLSCSEIETKWEMKFDAAGPGDYSIKGIHVSHDIYVTGSFQGKGQRPQCITASYNEKGKLNWFTTYEKQTFISSSGLSIAGFHDGIYILLDGIDSDNNKNVLLIKYNEGGTKQWEQVVIQSKKNIESEMLFDYSGNVYIAGWTTDIENMTFIFVAKFQPSGELVWLSKYTNPSFRFDHLKFDIKKPGIFLVGGVLENSHDFFYLKYDKLGQFPGLIQHITPERESNLADIKIDDAGNVYLLGSSSGSDTGHDFLTAVYDRSNNILWTIRYDGSAHSDDIPSALAIDDSSNVYVTGRSTNTDSISEIVLLKYDMHGTRVWSELYTRKKNEPAQPYSLHPDFIHYDRNIAPRFYIIGTVGDDVILLNYNIHGNRSWFKTYSSGKGKKDTPIAFSGYCLAVQSESEKKSEARIIKYSKSEIFGIARWD</sequence>
<dbReference type="PANTHER" id="PTHR42754">
    <property type="entry name" value="ENDOGLUCANASE"/>
    <property type="match status" value="1"/>
</dbReference>
<dbReference type="PROSITE" id="PS51257">
    <property type="entry name" value="PROKAR_LIPOPROTEIN"/>
    <property type="match status" value="1"/>
</dbReference>
<dbReference type="InterPro" id="IPR010620">
    <property type="entry name" value="SBBP_repeat"/>
</dbReference>
<dbReference type="AlphaFoldDB" id="A0A0S7YCY3"/>
<dbReference type="PATRIC" id="fig|1703772.3.peg.1895"/>
<evidence type="ECO:0008006" key="3">
    <source>
        <dbReference type="Google" id="ProtNLM"/>
    </source>
</evidence>
<proteinExistence type="predicted"/>
<evidence type="ECO:0000313" key="2">
    <source>
        <dbReference type="Proteomes" id="UP000051012"/>
    </source>
</evidence>
<dbReference type="PANTHER" id="PTHR42754:SF1">
    <property type="entry name" value="LIPOPROTEIN"/>
    <property type="match status" value="1"/>
</dbReference>
<reference evidence="1 2" key="1">
    <citation type="journal article" date="2015" name="Microbiome">
        <title>Genomic resolution of linkages in carbon, nitrogen, and sulfur cycling among widespread estuary sediment bacteria.</title>
        <authorList>
            <person name="Baker B.J."/>
            <person name="Lazar C.S."/>
            <person name="Teske A.P."/>
            <person name="Dick G.J."/>
        </authorList>
    </citation>
    <scope>NUCLEOTIDE SEQUENCE [LARGE SCALE GENOMIC DNA]</scope>
    <source>
        <strain evidence="1">DG_78</strain>
    </source>
</reference>
<organism evidence="1 2">
    <name type="scientific">candidate division TA06 bacterium DG_78</name>
    <dbReference type="NCBI Taxonomy" id="1703772"/>
    <lineage>
        <taxon>Bacteria</taxon>
        <taxon>Bacteria division TA06</taxon>
    </lineage>
</organism>
<comment type="caution">
    <text evidence="1">The sequence shown here is derived from an EMBL/GenBank/DDBJ whole genome shotgun (WGS) entry which is preliminary data.</text>
</comment>
<dbReference type="Proteomes" id="UP000051012">
    <property type="component" value="Unassembled WGS sequence"/>
</dbReference>
<name>A0A0S7YCY3_UNCT6</name>
<dbReference type="Pfam" id="PF06739">
    <property type="entry name" value="SBBP"/>
    <property type="match status" value="1"/>
</dbReference>
<dbReference type="SUPFAM" id="SSF101898">
    <property type="entry name" value="NHL repeat"/>
    <property type="match status" value="1"/>
</dbReference>